<keyword evidence="2" id="KW-1133">Transmembrane helix</keyword>
<dbReference type="Proteomes" id="UP000634476">
    <property type="component" value="Unassembled WGS sequence"/>
</dbReference>
<feature type="compositionally biased region" description="Low complexity" evidence="1">
    <location>
        <begin position="165"/>
        <end position="209"/>
    </location>
</feature>
<comment type="caution">
    <text evidence="4">The sequence shown here is derived from an EMBL/GenBank/DDBJ whole genome shotgun (WGS) entry which is preliminary data.</text>
</comment>
<evidence type="ECO:0000313" key="5">
    <source>
        <dbReference type="Proteomes" id="UP000634476"/>
    </source>
</evidence>
<accession>A0A8J3WVH5</accession>
<evidence type="ECO:0000256" key="2">
    <source>
        <dbReference type="SAM" id="Phobius"/>
    </source>
</evidence>
<dbReference type="EMBL" id="BOOK01000041">
    <property type="protein sequence ID" value="GII03791.1"/>
    <property type="molecule type" value="Genomic_DNA"/>
</dbReference>
<feature type="transmembrane region" description="Helical" evidence="2">
    <location>
        <begin position="220"/>
        <end position="240"/>
    </location>
</feature>
<evidence type="ECO:0000256" key="1">
    <source>
        <dbReference type="SAM" id="MobiDB-lite"/>
    </source>
</evidence>
<feature type="chain" id="PRO_5035313283" evidence="3">
    <location>
        <begin position="26"/>
        <end position="247"/>
    </location>
</feature>
<dbReference type="AlphaFoldDB" id="A0A8J3WVH5"/>
<keyword evidence="3" id="KW-0732">Signal</keyword>
<reference evidence="4" key="1">
    <citation type="submission" date="2021-01" db="EMBL/GenBank/DDBJ databases">
        <title>Whole genome shotgun sequence of Planobispora takensis NBRC 109077.</title>
        <authorList>
            <person name="Komaki H."/>
            <person name="Tamura T."/>
        </authorList>
    </citation>
    <scope>NUCLEOTIDE SEQUENCE</scope>
    <source>
        <strain evidence="4">NBRC 109077</strain>
    </source>
</reference>
<sequence length="247" mass="26018">MGMRRILLILAIVVPVLALGTPAQAGGWAITLMDPVPGVRPDTTYTVGFWLLQHGTHPYYGDDLGEVALEFTSEKKTVRFTGTELAEPAHYAAAISLPAGTWQVKAIQGWFAPHEVGTLTVPGDLKIAPLPIEFRRMVEGQEDSRMDYWGVIRPPGIPPGKYPRASTSPEPAATPAASDAASATPAPAGGAAQPPGDAADAAGSPGDTTTVAVVEPAESWWRPPYTVAAVLLAAVALAVLTRRARRR</sequence>
<gene>
    <name evidence="4" type="ORF">Pta02_57990</name>
</gene>
<feature type="signal peptide" evidence="3">
    <location>
        <begin position="1"/>
        <end position="25"/>
    </location>
</feature>
<name>A0A8J3WVH5_9ACTN</name>
<keyword evidence="5" id="KW-1185">Reference proteome</keyword>
<keyword evidence="2" id="KW-0472">Membrane</keyword>
<evidence type="ECO:0000313" key="4">
    <source>
        <dbReference type="EMBL" id="GII03791.1"/>
    </source>
</evidence>
<evidence type="ECO:0000256" key="3">
    <source>
        <dbReference type="SAM" id="SignalP"/>
    </source>
</evidence>
<organism evidence="4 5">
    <name type="scientific">Planobispora takensis</name>
    <dbReference type="NCBI Taxonomy" id="1367882"/>
    <lineage>
        <taxon>Bacteria</taxon>
        <taxon>Bacillati</taxon>
        <taxon>Actinomycetota</taxon>
        <taxon>Actinomycetes</taxon>
        <taxon>Streptosporangiales</taxon>
        <taxon>Streptosporangiaceae</taxon>
        <taxon>Planobispora</taxon>
    </lineage>
</organism>
<protein>
    <submittedName>
        <fullName evidence="4">Uncharacterized protein</fullName>
    </submittedName>
</protein>
<keyword evidence="2" id="KW-0812">Transmembrane</keyword>
<feature type="region of interest" description="Disordered" evidence="1">
    <location>
        <begin position="159"/>
        <end position="209"/>
    </location>
</feature>
<proteinExistence type="predicted"/>